<proteinExistence type="predicted"/>
<dbReference type="Proteomes" id="UP000594638">
    <property type="component" value="Unassembled WGS sequence"/>
</dbReference>
<keyword evidence="3" id="KW-1185">Reference proteome</keyword>
<evidence type="ECO:0008006" key="4">
    <source>
        <dbReference type="Google" id="ProtNLM"/>
    </source>
</evidence>
<dbReference type="AlphaFoldDB" id="A0A8S0QMD0"/>
<evidence type="ECO:0000256" key="1">
    <source>
        <dbReference type="SAM" id="Phobius"/>
    </source>
</evidence>
<organism evidence="2 3">
    <name type="scientific">Olea europaea subsp. europaea</name>
    <dbReference type="NCBI Taxonomy" id="158383"/>
    <lineage>
        <taxon>Eukaryota</taxon>
        <taxon>Viridiplantae</taxon>
        <taxon>Streptophyta</taxon>
        <taxon>Embryophyta</taxon>
        <taxon>Tracheophyta</taxon>
        <taxon>Spermatophyta</taxon>
        <taxon>Magnoliopsida</taxon>
        <taxon>eudicotyledons</taxon>
        <taxon>Gunneridae</taxon>
        <taxon>Pentapetalae</taxon>
        <taxon>asterids</taxon>
        <taxon>lamiids</taxon>
        <taxon>Lamiales</taxon>
        <taxon>Oleaceae</taxon>
        <taxon>Oleeae</taxon>
        <taxon>Olea</taxon>
    </lineage>
</organism>
<accession>A0A8S0QMD0</accession>
<feature type="transmembrane region" description="Helical" evidence="1">
    <location>
        <begin position="114"/>
        <end position="136"/>
    </location>
</feature>
<keyword evidence="1" id="KW-1133">Transmembrane helix</keyword>
<reference evidence="2 3" key="1">
    <citation type="submission" date="2019-12" db="EMBL/GenBank/DDBJ databases">
        <authorList>
            <person name="Alioto T."/>
            <person name="Alioto T."/>
            <person name="Gomez Garrido J."/>
        </authorList>
    </citation>
    <scope>NUCLEOTIDE SEQUENCE [LARGE SCALE GENOMIC DNA]</scope>
</reference>
<keyword evidence="1" id="KW-0472">Membrane</keyword>
<name>A0A8S0QMD0_OLEEU</name>
<evidence type="ECO:0000313" key="2">
    <source>
        <dbReference type="EMBL" id="CAA2968829.1"/>
    </source>
</evidence>
<gene>
    <name evidence="2" type="ORF">OLEA9_A012698</name>
</gene>
<feature type="transmembrane region" description="Helical" evidence="1">
    <location>
        <begin position="23"/>
        <end position="40"/>
    </location>
</feature>
<protein>
    <recommendedName>
        <fullName evidence="4">Transmembrane protein</fullName>
    </recommendedName>
</protein>
<dbReference type="EMBL" id="CACTIH010001923">
    <property type="protein sequence ID" value="CAA2968829.1"/>
    <property type="molecule type" value="Genomic_DNA"/>
</dbReference>
<dbReference type="Gramene" id="OE9A012698T1">
    <property type="protein sequence ID" value="OE9A012698C1"/>
    <property type="gene ID" value="OE9A012698"/>
</dbReference>
<sequence length="138" mass="15191">MLSSYCDDVVQWCDVGRGGKSDWGVVVVLMLLVMVYSSYLRTHNRPLVMMDVAAICVDGWLGLAQLTDRDGWRGTEEMIMCNWSTRLLILRMRAIDFGCGDVAYYCSQEDGVAVVLDLVVVALLVVGLCFSGGGVLEL</sequence>
<comment type="caution">
    <text evidence="2">The sequence shown here is derived from an EMBL/GenBank/DDBJ whole genome shotgun (WGS) entry which is preliminary data.</text>
</comment>
<keyword evidence="1" id="KW-0812">Transmembrane</keyword>
<evidence type="ECO:0000313" key="3">
    <source>
        <dbReference type="Proteomes" id="UP000594638"/>
    </source>
</evidence>